<evidence type="ECO:0000313" key="4">
    <source>
        <dbReference type="Proteomes" id="UP000663870"/>
    </source>
</evidence>
<dbReference type="EMBL" id="CAJNOH010001159">
    <property type="protein sequence ID" value="CAF1183390.1"/>
    <property type="molecule type" value="Genomic_DNA"/>
</dbReference>
<dbReference type="EMBL" id="CAJNOL010002267">
    <property type="protein sequence ID" value="CAF1482383.1"/>
    <property type="molecule type" value="Genomic_DNA"/>
</dbReference>
<dbReference type="Proteomes" id="UP000663854">
    <property type="component" value="Unassembled WGS sequence"/>
</dbReference>
<dbReference type="GO" id="GO:0005634">
    <property type="term" value="C:nucleus"/>
    <property type="evidence" value="ECO:0007669"/>
    <property type="project" value="TreeGrafter"/>
</dbReference>
<feature type="compositionally biased region" description="Basic and acidic residues" evidence="1">
    <location>
        <begin position="33"/>
        <end position="45"/>
    </location>
</feature>
<dbReference type="PANTHER" id="PTHR15967:SF0">
    <property type="entry name" value="E2F-ASSOCIATED PHOSPHOPROTEIN"/>
    <property type="match status" value="1"/>
</dbReference>
<name>A0A815RT61_9BILA</name>
<accession>A0A815RT61</accession>
<keyword evidence="4" id="KW-1185">Reference proteome</keyword>
<sequence>MKIDQPVLNKDDQEKINDDLLYDPVEEEEDDDEKRMRNERLKSREINITQKPDASSLRPTDAVLICPGCMLLVCHDCQRHETNRNQYRAMFVFNCTIDENRIVHVSKTNSQKSLKQKKKNSNKRFKRYDPEPVNTKKEQEVQDDILRPILCSECGIELHGYESKEELYHFANVLASH</sequence>
<evidence type="ECO:0000256" key="1">
    <source>
        <dbReference type="SAM" id="MobiDB-lite"/>
    </source>
</evidence>
<dbReference type="PANTHER" id="PTHR15967">
    <property type="entry name" value="E2F-ASSOCIATED PHOSPHOPROTEIN"/>
    <property type="match status" value="1"/>
</dbReference>
<feature type="region of interest" description="Disordered" evidence="1">
    <location>
        <begin position="109"/>
        <end position="139"/>
    </location>
</feature>
<reference evidence="3" key="1">
    <citation type="submission" date="2021-02" db="EMBL/GenBank/DDBJ databases">
        <authorList>
            <person name="Nowell W R."/>
        </authorList>
    </citation>
    <scope>NUCLEOTIDE SEQUENCE</scope>
</reference>
<feature type="compositionally biased region" description="Basic and acidic residues" evidence="1">
    <location>
        <begin position="127"/>
        <end position="139"/>
    </location>
</feature>
<evidence type="ECO:0008006" key="5">
    <source>
        <dbReference type="Google" id="ProtNLM"/>
    </source>
</evidence>
<evidence type="ECO:0000313" key="3">
    <source>
        <dbReference type="EMBL" id="CAF1482383.1"/>
    </source>
</evidence>
<protein>
    <recommendedName>
        <fullName evidence="5">E2F-associated phosphoprotein</fullName>
    </recommendedName>
</protein>
<gene>
    <name evidence="3" type="ORF">JXQ802_LOCUS39377</name>
    <name evidence="2" type="ORF">PYM288_LOCUS23931</name>
</gene>
<feature type="compositionally biased region" description="Basic residues" evidence="1">
    <location>
        <begin position="114"/>
        <end position="126"/>
    </location>
</feature>
<dbReference type="InterPro" id="IPR019370">
    <property type="entry name" value="E2F-assoc_phosphoprotein"/>
</dbReference>
<feature type="compositionally biased region" description="Basic and acidic residues" evidence="1">
    <location>
        <begin position="1"/>
        <end position="18"/>
    </location>
</feature>
<dbReference type="Pfam" id="PF10238">
    <property type="entry name" value="Eapp_C"/>
    <property type="match status" value="1"/>
</dbReference>
<comment type="caution">
    <text evidence="3">The sequence shown here is derived from an EMBL/GenBank/DDBJ whole genome shotgun (WGS) entry which is preliminary data.</text>
</comment>
<organism evidence="3 4">
    <name type="scientific">Rotaria sordida</name>
    <dbReference type="NCBI Taxonomy" id="392033"/>
    <lineage>
        <taxon>Eukaryota</taxon>
        <taxon>Metazoa</taxon>
        <taxon>Spiralia</taxon>
        <taxon>Gnathifera</taxon>
        <taxon>Rotifera</taxon>
        <taxon>Eurotatoria</taxon>
        <taxon>Bdelloidea</taxon>
        <taxon>Philodinida</taxon>
        <taxon>Philodinidae</taxon>
        <taxon>Rotaria</taxon>
    </lineage>
</organism>
<proteinExistence type="predicted"/>
<dbReference type="AlphaFoldDB" id="A0A815RT61"/>
<dbReference type="Proteomes" id="UP000663870">
    <property type="component" value="Unassembled WGS sequence"/>
</dbReference>
<evidence type="ECO:0000313" key="2">
    <source>
        <dbReference type="EMBL" id="CAF1183390.1"/>
    </source>
</evidence>
<feature type="compositionally biased region" description="Acidic residues" evidence="1">
    <location>
        <begin position="20"/>
        <end position="32"/>
    </location>
</feature>
<feature type="region of interest" description="Disordered" evidence="1">
    <location>
        <begin position="1"/>
        <end position="46"/>
    </location>
</feature>